<gene>
    <name evidence="2" type="ORF">AJ78_08379</name>
</gene>
<keyword evidence="3" id="KW-1185">Reference proteome</keyword>
<evidence type="ECO:0000313" key="2">
    <source>
        <dbReference type="EMBL" id="OJD10687.1"/>
    </source>
</evidence>
<reference evidence="2 3" key="1">
    <citation type="submission" date="2015-07" db="EMBL/GenBank/DDBJ databases">
        <title>Emmonsia species relationships and genome sequence.</title>
        <authorList>
            <consortium name="The Broad Institute Genomics Platform"/>
            <person name="Cuomo C.A."/>
            <person name="Munoz J.F."/>
            <person name="Imamovic A."/>
            <person name="Priest M.E."/>
            <person name="Young S."/>
            <person name="Clay O.K."/>
            <person name="McEwen J.G."/>
        </authorList>
    </citation>
    <scope>NUCLEOTIDE SEQUENCE [LARGE SCALE GENOMIC DNA]</scope>
    <source>
        <strain evidence="2 3">UAMH 9510</strain>
    </source>
</reference>
<dbReference type="AlphaFoldDB" id="A0A1J9Q323"/>
<dbReference type="VEuPathDB" id="FungiDB:AJ78_08379"/>
<feature type="compositionally biased region" description="Basic and acidic residues" evidence="1">
    <location>
        <begin position="119"/>
        <end position="129"/>
    </location>
</feature>
<name>A0A1J9Q323_9EURO</name>
<protein>
    <submittedName>
        <fullName evidence="2">Uncharacterized protein</fullName>
    </submittedName>
</protein>
<evidence type="ECO:0000313" key="3">
    <source>
        <dbReference type="Proteomes" id="UP000182235"/>
    </source>
</evidence>
<accession>A0A1J9Q323</accession>
<feature type="compositionally biased region" description="Basic and acidic residues" evidence="1">
    <location>
        <begin position="138"/>
        <end position="156"/>
    </location>
</feature>
<feature type="non-terminal residue" evidence="2">
    <location>
        <position position="156"/>
    </location>
</feature>
<feature type="region of interest" description="Disordered" evidence="1">
    <location>
        <begin position="119"/>
        <end position="156"/>
    </location>
</feature>
<dbReference type="Proteomes" id="UP000182235">
    <property type="component" value="Unassembled WGS sequence"/>
</dbReference>
<proteinExistence type="predicted"/>
<evidence type="ECO:0000256" key="1">
    <source>
        <dbReference type="SAM" id="MobiDB-lite"/>
    </source>
</evidence>
<comment type="caution">
    <text evidence="2">The sequence shown here is derived from an EMBL/GenBank/DDBJ whole genome shotgun (WGS) entry which is preliminary data.</text>
</comment>
<dbReference type="EMBL" id="LGRN01000717">
    <property type="protein sequence ID" value="OJD10687.1"/>
    <property type="molecule type" value="Genomic_DNA"/>
</dbReference>
<sequence length="156" mass="17869">MPASGKVSTLFVRRCVYFVFFDKPLTSSPPQHTWVGAASSENDGCTTVNHGELDPMQLETAERTTAEETGVRREEWEIALRAEQAREQVADEARRQKKAEEMAAAECYAVEQEQLRQEQLRQQEEEKLAAEQYAAEQEQLRQQEEEEARAAAERYS</sequence>
<organism evidence="2 3">
    <name type="scientific">Emergomyces pasteurianus Ep9510</name>
    <dbReference type="NCBI Taxonomy" id="1447872"/>
    <lineage>
        <taxon>Eukaryota</taxon>
        <taxon>Fungi</taxon>
        <taxon>Dikarya</taxon>
        <taxon>Ascomycota</taxon>
        <taxon>Pezizomycotina</taxon>
        <taxon>Eurotiomycetes</taxon>
        <taxon>Eurotiomycetidae</taxon>
        <taxon>Onygenales</taxon>
        <taxon>Ajellomycetaceae</taxon>
        <taxon>Emergomyces</taxon>
    </lineage>
</organism>